<keyword evidence="2 5" id="KW-0274">FAD</keyword>
<dbReference type="Pfam" id="PF01494">
    <property type="entry name" value="FAD_binding_3"/>
    <property type="match status" value="1"/>
</dbReference>
<comment type="subunit">
    <text evidence="5">Monomer.</text>
</comment>
<evidence type="ECO:0000313" key="8">
    <source>
        <dbReference type="Proteomes" id="UP000579153"/>
    </source>
</evidence>
<evidence type="ECO:0000256" key="4">
    <source>
        <dbReference type="ARBA" id="ARBA00023033"/>
    </source>
</evidence>
<protein>
    <recommendedName>
        <fullName evidence="5">Flavin-dependent monooxygenase</fullName>
    </recommendedName>
    <alternativeName>
        <fullName evidence="5">TetX monooxygenase</fullName>
        <shortName evidence="5">TetX</shortName>
        <ecNumber evidence="5">1.14.13.-</ecNumber>
    </alternativeName>
</protein>
<feature type="binding site" evidence="5">
    <location>
        <position position="48"/>
    </location>
    <ligand>
        <name>FAD</name>
        <dbReference type="ChEBI" id="CHEBI:57692"/>
    </ligand>
</feature>
<keyword evidence="5" id="KW-0963">Cytoplasm</keyword>
<comment type="cofactor">
    <cofactor evidence="5">
        <name>FAD</name>
        <dbReference type="ChEBI" id="CHEBI:57692"/>
    </cofactor>
</comment>
<evidence type="ECO:0000256" key="5">
    <source>
        <dbReference type="HAMAP-Rule" id="MF_00845"/>
    </source>
</evidence>
<dbReference type="EC" id="1.14.13.-" evidence="5"/>
<comment type="caution">
    <text evidence="7">The sequence shown here is derived from an EMBL/GenBank/DDBJ whole genome shotgun (WGS) entry which is preliminary data.</text>
</comment>
<evidence type="ECO:0000313" key="7">
    <source>
        <dbReference type="EMBL" id="MBB5781910.1"/>
    </source>
</evidence>
<name>A0A7W9GDP8_9ACTN</name>
<keyword evidence="3 5" id="KW-0560">Oxidoreductase</keyword>
<dbReference type="GO" id="GO:0004497">
    <property type="term" value="F:monooxygenase activity"/>
    <property type="evidence" value="ECO:0007669"/>
    <property type="project" value="UniProtKB-UniRule"/>
</dbReference>
<dbReference type="SUPFAM" id="SSF51905">
    <property type="entry name" value="FAD/NAD(P)-binding domain"/>
    <property type="match status" value="1"/>
</dbReference>
<feature type="binding site" evidence="5">
    <location>
        <position position="105"/>
    </location>
    <ligand>
        <name>FAD</name>
        <dbReference type="ChEBI" id="CHEBI:57692"/>
    </ligand>
</feature>
<keyword evidence="1 5" id="KW-0285">Flavoprotein</keyword>
<dbReference type="InterPro" id="IPR036188">
    <property type="entry name" value="FAD/NAD-bd_sf"/>
</dbReference>
<dbReference type="InterPro" id="IPR002938">
    <property type="entry name" value="FAD-bd"/>
</dbReference>
<keyword evidence="5" id="KW-0547">Nucleotide-binding</keyword>
<evidence type="ECO:0000256" key="2">
    <source>
        <dbReference type="ARBA" id="ARBA00022827"/>
    </source>
</evidence>
<dbReference type="PANTHER" id="PTHR46972:SF1">
    <property type="entry name" value="FAD DEPENDENT OXIDOREDUCTASE DOMAIN-CONTAINING PROTEIN"/>
    <property type="match status" value="1"/>
</dbReference>
<keyword evidence="5" id="KW-0521">NADP</keyword>
<gene>
    <name evidence="7" type="ORF">HD596_008666</name>
</gene>
<feature type="binding site" evidence="5">
    <location>
        <position position="41"/>
    </location>
    <ligand>
        <name>NADPH</name>
        <dbReference type="ChEBI" id="CHEBI:57783"/>
    </ligand>
</feature>
<evidence type="ECO:0000256" key="1">
    <source>
        <dbReference type="ARBA" id="ARBA00022630"/>
    </source>
</evidence>
<comment type="function">
    <text evidence="5">An FAD-requiring monooxygenase active on some tetracycline antibiotic derivatives, which leads to their inactivation. Hydroxylates carbon 11a of tetracycline and some analogs.</text>
</comment>
<evidence type="ECO:0000256" key="3">
    <source>
        <dbReference type="ARBA" id="ARBA00023002"/>
    </source>
</evidence>
<comment type="similarity">
    <text evidence="5">Belongs to the aromatic-ring hydroxylase family. TetX subfamily.</text>
</comment>
<comment type="catalytic activity">
    <reaction evidence="5">
        <text>a tetracycline + NADPH + O2 + H(+) = an 11a-hydroxytetracycline + NADP(+) + H2O</text>
        <dbReference type="Rhea" id="RHEA:61444"/>
        <dbReference type="ChEBI" id="CHEBI:15377"/>
        <dbReference type="ChEBI" id="CHEBI:15378"/>
        <dbReference type="ChEBI" id="CHEBI:15379"/>
        <dbReference type="ChEBI" id="CHEBI:57783"/>
        <dbReference type="ChEBI" id="CHEBI:58349"/>
        <dbReference type="ChEBI" id="CHEBI:144644"/>
        <dbReference type="ChEBI" id="CHEBI:144645"/>
    </reaction>
</comment>
<reference evidence="7 8" key="1">
    <citation type="submission" date="2020-08" db="EMBL/GenBank/DDBJ databases">
        <title>Sequencing the genomes of 1000 actinobacteria strains.</title>
        <authorList>
            <person name="Klenk H.-P."/>
        </authorList>
    </citation>
    <scope>NUCLEOTIDE SEQUENCE [LARGE SCALE GENOMIC DNA]</scope>
    <source>
        <strain evidence="7 8">DSM 45507</strain>
    </source>
</reference>
<dbReference type="PRINTS" id="PR00420">
    <property type="entry name" value="RNGMNOXGNASE"/>
</dbReference>
<comment type="subcellular location">
    <subcellularLocation>
        <location evidence="5">Cytoplasm</location>
    </subcellularLocation>
</comment>
<keyword evidence="8" id="KW-1185">Reference proteome</keyword>
<dbReference type="Gene3D" id="3.50.50.60">
    <property type="entry name" value="FAD/NAD(P)-binding domain"/>
    <property type="match status" value="1"/>
</dbReference>
<dbReference type="AlphaFoldDB" id="A0A7W9GDP8"/>
<sequence length="358" mass="38001">MTSPRIAVVGAGLGGLTLARVLQVHGLPVTVFEREPSPDSRSQGGTLDMHVGSGQTALAKAGLLDEFRALARPEGQEMRIFDEDGTLLFHEQPADGDESMPEIDRGQLRGLLIGSLADGTVRWGHGVERAAGRSVLFRDGSSEEFDLVVGADGAWSRVRPSLSQVTPAYTGVSLVESGFEEARHPELARLVGDGSMSAYGPNKAVVAQRNSNGRIRVHAAYRGPQDRPVAEVLSMFDGWAESIRALLLEADEPFEARPLFALPVGHSWPHTPGRTLLGDAAHLMPPLGAGANLAMLDGAELAEALAAEPDVDAAVRAYESAMFPRAARLGRFTTDGLDVLFSPEGVKGALRLFGELTG</sequence>
<keyword evidence="4 5" id="KW-0503">Monooxygenase</keyword>
<feature type="domain" description="FAD-binding" evidence="6">
    <location>
        <begin position="6"/>
        <end position="328"/>
    </location>
</feature>
<feature type="binding site" evidence="5">
    <location>
        <position position="279"/>
    </location>
    <ligand>
        <name>FAD</name>
        <dbReference type="ChEBI" id="CHEBI:57692"/>
    </ligand>
</feature>
<dbReference type="GO" id="GO:0046677">
    <property type="term" value="P:response to antibiotic"/>
    <property type="evidence" value="ECO:0007669"/>
    <property type="project" value="InterPro"/>
</dbReference>
<dbReference type="PANTHER" id="PTHR46972">
    <property type="entry name" value="MONOOXYGENASE ASQM-RELATED"/>
    <property type="match status" value="1"/>
</dbReference>
<comment type="domain">
    <text evidence="5">Consists of an N-terminal FAD-binding domain with a Rossman fold and a C-terminal substrate-binding domain.</text>
</comment>
<dbReference type="HAMAP" id="MF_00845">
    <property type="entry name" value="TetX_monooxygenase"/>
    <property type="match status" value="1"/>
</dbReference>
<dbReference type="GO" id="GO:0071949">
    <property type="term" value="F:FAD binding"/>
    <property type="evidence" value="ECO:0007669"/>
    <property type="project" value="InterPro"/>
</dbReference>
<dbReference type="InterPro" id="IPR043683">
    <property type="entry name" value="TetX_monooxygenase"/>
</dbReference>
<dbReference type="RefSeq" id="WP_185075122.1">
    <property type="nucleotide sequence ID" value="NZ_JACHMB010000001.1"/>
</dbReference>
<dbReference type="GO" id="GO:0005737">
    <property type="term" value="C:cytoplasm"/>
    <property type="evidence" value="ECO:0007669"/>
    <property type="project" value="UniProtKB-SubCell"/>
</dbReference>
<proteinExistence type="inferred from homology"/>
<dbReference type="EMBL" id="JACHMB010000001">
    <property type="protein sequence ID" value="MBB5781910.1"/>
    <property type="molecule type" value="Genomic_DNA"/>
</dbReference>
<organism evidence="7 8">
    <name type="scientific">Nonomuraea jabiensis</name>
    <dbReference type="NCBI Taxonomy" id="882448"/>
    <lineage>
        <taxon>Bacteria</taxon>
        <taxon>Bacillati</taxon>
        <taxon>Actinomycetota</taxon>
        <taxon>Actinomycetes</taxon>
        <taxon>Streptosporangiales</taxon>
        <taxon>Streptosporangiaceae</taxon>
        <taxon>Nonomuraea</taxon>
    </lineage>
</organism>
<dbReference type="Proteomes" id="UP000579153">
    <property type="component" value="Unassembled WGS sequence"/>
</dbReference>
<accession>A0A7W9GDP8</accession>
<evidence type="ECO:0000259" key="6">
    <source>
        <dbReference type="Pfam" id="PF01494"/>
    </source>
</evidence>